<dbReference type="Pfam" id="PF03221">
    <property type="entry name" value="HTH_Tnp_Tc5"/>
    <property type="match status" value="1"/>
</dbReference>
<dbReference type="OMA" id="SRWYNAD"/>
<dbReference type="OrthoDB" id="6372874at2759"/>
<dbReference type="AlphaFoldDB" id="E9HMM2"/>
<evidence type="ECO:0000259" key="2">
    <source>
        <dbReference type="PROSITE" id="PS51253"/>
    </source>
</evidence>
<evidence type="ECO:0000313" key="4">
    <source>
        <dbReference type="Proteomes" id="UP000000305"/>
    </source>
</evidence>
<reference evidence="3 4" key="1">
    <citation type="journal article" date="2011" name="Science">
        <title>The ecoresponsive genome of Daphnia pulex.</title>
        <authorList>
            <person name="Colbourne J.K."/>
            <person name="Pfrender M.E."/>
            <person name="Gilbert D."/>
            <person name="Thomas W.K."/>
            <person name="Tucker A."/>
            <person name="Oakley T.H."/>
            <person name="Tokishita S."/>
            <person name="Aerts A."/>
            <person name="Arnold G.J."/>
            <person name="Basu M.K."/>
            <person name="Bauer D.J."/>
            <person name="Caceres C.E."/>
            <person name="Carmel L."/>
            <person name="Casola C."/>
            <person name="Choi J.H."/>
            <person name="Detter J.C."/>
            <person name="Dong Q."/>
            <person name="Dusheyko S."/>
            <person name="Eads B.D."/>
            <person name="Frohlich T."/>
            <person name="Geiler-Samerotte K.A."/>
            <person name="Gerlach D."/>
            <person name="Hatcher P."/>
            <person name="Jogdeo S."/>
            <person name="Krijgsveld J."/>
            <person name="Kriventseva E.V."/>
            <person name="Kultz D."/>
            <person name="Laforsch C."/>
            <person name="Lindquist E."/>
            <person name="Lopez J."/>
            <person name="Manak J.R."/>
            <person name="Muller J."/>
            <person name="Pangilinan J."/>
            <person name="Patwardhan R.P."/>
            <person name="Pitluck S."/>
            <person name="Pritham E.J."/>
            <person name="Rechtsteiner A."/>
            <person name="Rho M."/>
            <person name="Rogozin I.B."/>
            <person name="Sakarya O."/>
            <person name="Salamov A."/>
            <person name="Schaack S."/>
            <person name="Shapiro H."/>
            <person name="Shiga Y."/>
            <person name="Skalitzky C."/>
            <person name="Smith Z."/>
            <person name="Souvorov A."/>
            <person name="Sung W."/>
            <person name="Tang Z."/>
            <person name="Tsuchiya D."/>
            <person name="Tu H."/>
            <person name="Vos H."/>
            <person name="Wang M."/>
            <person name="Wolf Y.I."/>
            <person name="Yamagata H."/>
            <person name="Yamada T."/>
            <person name="Ye Y."/>
            <person name="Shaw J.R."/>
            <person name="Andrews J."/>
            <person name="Crease T.J."/>
            <person name="Tang H."/>
            <person name="Lucas S.M."/>
            <person name="Robertson H.M."/>
            <person name="Bork P."/>
            <person name="Koonin E.V."/>
            <person name="Zdobnov E.M."/>
            <person name="Grigoriev I.V."/>
            <person name="Lynch M."/>
            <person name="Boore J.L."/>
        </authorList>
    </citation>
    <scope>NUCLEOTIDE SEQUENCE [LARGE SCALE GENOMIC DNA]</scope>
</reference>
<dbReference type="InterPro" id="IPR004875">
    <property type="entry name" value="DDE_SF_endonuclease_dom"/>
</dbReference>
<dbReference type="Proteomes" id="UP000000305">
    <property type="component" value="Unassembled WGS sequence"/>
</dbReference>
<dbReference type="HOGENOM" id="CLU_013929_8_3_1"/>
<dbReference type="InterPro" id="IPR006600">
    <property type="entry name" value="HTH_CenpB_DNA-bd_dom"/>
</dbReference>
<feature type="domain" description="HTH CENPB-type" evidence="2">
    <location>
        <begin position="56"/>
        <end position="131"/>
    </location>
</feature>
<dbReference type="GO" id="GO:0005634">
    <property type="term" value="C:nucleus"/>
    <property type="evidence" value="ECO:0000318"/>
    <property type="project" value="GO_Central"/>
</dbReference>
<keyword evidence="4" id="KW-1185">Reference proteome</keyword>
<dbReference type="PANTHER" id="PTHR19303">
    <property type="entry name" value="TRANSPOSON"/>
    <property type="match status" value="1"/>
</dbReference>
<gene>
    <name evidence="3" type="ORF">DAPPUDRAFT_262236</name>
</gene>
<dbReference type="PANTHER" id="PTHR19303:SF71">
    <property type="entry name" value="ZINC FINGER PHD-TYPE DOMAIN-CONTAINING PROTEIN"/>
    <property type="match status" value="1"/>
</dbReference>
<evidence type="ECO:0000313" key="3">
    <source>
        <dbReference type="EMBL" id="EFX67015.1"/>
    </source>
</evidence>
<dbReference type="EMBL" id="GL732688">
    <property type="protein sequence ID" value="EFX67015.1"/>
    <property type="molecule type" value="Genomic_DNA"/>
</dbReference>
<dbReference type="STRING" id="6669.E9HMM2"/>
<dbReference type="InterPro" id="IPR050863">
    <property type="entry name" value="CenT-Element_Derived"/>
</dbReference>
<dbReference type="Gene3D" id="3.30.420.10">
    <property type="entry name" value="Ribonuclease H-like superfamily/Ribonuclease H"/>
    <property type="match status" value="1"/>
</dbReference>
<dbReference type="KEGG" id="dpx:DAPPUDRAFT_262236"/>
<dbReference type="InParanoid" id="E9HMM2"/>
<proteinExistence type="predicted"/>
<dbReference type="GO" id="GO:0003677">
    <property type="term" value="F:DNA binding"/>
    <property type="evidence" value="ECO:0000318"/>
    <property type="project" value="GO_Central"/>
</dbReference>
<dbReference type="Pfam" id="PF03184">
    <property type="entry name" value="DDE_1"/>
    <property type="match status" value="1"/>
</dbReference>
<sequence length="347" mass="39865">MAYTSEDIQDAIVTYTTADDNISYRDVGSMFGVPKSNLFEKTRKYVSRVSVVPVVSKAGRRPIMNLEDKEAIAQWVWKMADAGFPVTNKELLDSIQHSLNRSKKITGFTNNRPTAQWIPKFKKRHNLSLRIPETMDAAKALITPDYLKKWSDHVENYLKLVVVLMDRNLEAIFTDPSRWFNSDESFVLISPGKEKVLAPTGTKDVYLVHKSSAKSGVSVLATMSASGWILPPFIIYPYERFQRWMEKKNMPPGIESFCTKKGWMTVDAFCFWLLNQFLPELKGKQVEFPVVLFIDGHRSHINIRISDICFENDIVLICFPPNTTHILQPCDVALFKPLKEQWRSKNH</sequence>
<organism evidence="3 4">
    <name type="scientific">Daphnia pulex</name>
    <name type="common">Water flea</name>
    <dbReference type="NCBI Taxonomy" id="6669"/>
    <lineage>
        <taxon>Eukaryota</taxon>
        <taxon>Metazoa</taxon>
        <taxon>Ecdysozoa</taxon>
        <taxon>Arthropoda</taxon>
        <taxon>Crustacea</taxon>
        <taxon>Branchiopoda</taxon>
        <taxon>Diplostraca</taxon>
        <taxon>Cladocera</taxon>
        <taxon>Anomopoda</taxon>
        <taxon>Daphniidae</taxon>
        <taxon>Daphnia</taxon>
    </lineage>
</organism>
<dbReference type="eggNOG" id="KOG3105">
    <property type="taxonomic scope" value="Eukaryota"/>
</dbReference>
<dbReference type="InterPro" id="IPR036397">
    <property type="entry name" value="RNaseH_sf"/>
</dbReference>
<name>E9HMM2_DAPPU</name>
<evidence type="ECO:0000256" key="1">
    <source>
        <dbReference type="ARBA" id="ARBA00023125"/>
    </source>
</evidence>
<protein>
    <recommendedName>
        <fullName evidence="2">HTH CENPB-type domain-containing protein</fullName>
    </recommendedName>
</protein>
<dbReference type="PROSITE" id="PS51253">
    <property type="entry name" value="HTH_CENPB"/>
    <property type="match status" value="1"/>
</dbReference>
<keyword evidence="1" id="KW-0238">DNA-binding</keyword>
<accession>E9HMM2</accession>